<dbReference type="RefSeq" id="WP_115322354.1">
    <property type="nucleotide sequence ID" value="NZ_CP085873.1"/>
</dbReference>
<dbReference type="Pfam" id="PF00657">
    <property type="entry name" value="Lipase_GDSL"/>
    <property type="match status" value="1"/>
</dbReference>
<dbReference type="EC" id="3.1.1.3" evidence="6"/>
<dbReference type="SMART" id="SM00869">
    <property type="entry name" value="Autotransporter"/>
    <property type="match status" value="1"/>
</dbReference>
<reference evidence="6 7" key="1">
    <citation type="submission" date="2018-06" db="EMBL/GenBank/DDBJ databases">
        <authorList>
            <consortium name="Pathogen Informatics"/>
            <person name="Doyle S."/>
        </authorList>
    </citation>
    <scope>NUCLEOTIDE SEQUENCE [LARGE SCALE GENOMIC DNA]</scope>
    <source>
        <strain evidence="6 7">NCTC11621</strain>
    </source>
</reference>
<feature type="domain" description="Autotransporter" evidence="5">
    <location>
        <begin position="398"/>
        <end position="679"/>
    </location>
</feature>
<dbReference type="PIRSF" id="PIRSF037375">
    <property type="entry name" value="Autotrns_EstA"/>
    <property type="match status" value="1"/>
</dbReference>
<dbReference type="InterPro" id="IPR005546">
    <property type="entry name" value="Autotransporte_beta"/>
</dbReference>
<dbReference type="GO" id="GO:0004806">
    <property type="term" value="F:triacylglycerol lipase activity"/>
    <property type="evidence" value="ECO:0007669"/>
    <property type="project" value="UniProtKB-EC"/>
</dbReference>
<dbReference type="EMBL" id="UGTV01000015">
    <property type="protein sequence ID" value="SUC08881.1"/>
    <property type="molecule type" value="Genomic_DNA"/>
</dbReference>
<organism evidence="6 7">
    <name type="scientific">Pasteurella canis</name>
    <dbReference type="NCBI Taxonomy" id="753"/>
    <lineage>
        <taxon>Bacteria</taxon>
        <taxon>Pseudomonadati</taxon>
        <taxon>Pseudomonadota</taxon>
        <taxon>Gammaproteobacteria</taxon>
        <taxon>Pasteurellales</taxon>
        <taxon>Pasteurellaceae</taxon>
        <taxon>Pasteurella</taxon>
    </lineage>
</organism>
<feature type="chain" id="PRO_5016640705" evidence="4">
    <location>
        <begin position="21"/>
        <end position="679"/>
    </location>
</feature>
<dbReference type="CDD" id="cd01847">
    <property type="entry name" value="Triacylglycerol_lipase_like"/>
    <property type="match status" value="1"/>
</dbReference>
<dbReference type="InterPro" id="IPR036514">
    <property type="entry name" value="SGNH_hydro_sf"/>
</dbReference>
<protein>
    <submittedName>
        <fullName evidence="6">Est protein</fullName>
        <ecNumber evidence="6">3.1.1.3</ecNumber>
    </submittedName>
</protein>
<dbReference type="InterPro" id="IPR036709">
    <property type="entry name" value="Autotransporte_beta_dom_sf"/>
</dbReference>
<feature type="signal peptide" evidence="4">
    <location>
        <begin position="1"/>
        <end position="20"/>
    </location>
</feature>
<evidence type="ECO:0000256" key="1">
    <source>
        <dbReference type="ARBA" id="ARBA00008668"/>
    </source>
</evidence>
<evidence type="ECO:0000256" key="4">
    <source>
        <dbReference type="SAM" id="SignalP"/>
    </source>
</evidence>
<sequence>MKINKLFCALLCSLSTASLAQDIVVFGDSLSDMGQTNWNKKASYLNADGKYHFLYNEYLAQALGGKLTSSTQGGSSYAYSGGVIVGTNNERTNQQPNLALQNQVNTYLNTPVKKEALHILWAGGNDLATVLANAVTKTTPEEKQAYVLGSINQMAQTMAQQWGALLQAGVTQIIAPTIPNVTYTPEFFDKLGEAAGAQIQSKSLNLIKKADFVASFRGAVAQLLIQPTSNTEEFEKHRIEVLKKAAVDFYNSRWGITQWALSAAGYDAKGIAETLINEYKEIVQQAAQATALLNASITSALNQVGGNIVRIDTDGLLKDMIARPAEYGLNNTTTVVCKDSTADPNKAACRPTDQTLASQRLFADSFHPGPTAHKAMSDYILNVLQTPKDMGILTQIVQQQTELALDFIRLESNRNRLMRQTEQTVDTLVAYQKQNQGHSLHIGAKVQFNPQWQLAVVASQQKQDLQNGLVHVDTKNRILSTALRYDADNWWLGSAIQVNNTKLATDRAAYIGHSTHYQSGETEAESLSMGLFAGYEWKVENVGVAFIADIYKTKTDLAAFSERNQGITQMQFESRSEKSLRSGVGIDLRYHATTWQPYVTTRWVKEWDNDQPIVKASLNGSTFATKLAQQDKAWLNIMAGFQFKPINSGLYANLGFSRDLGRKDNLSKTTFQVGIGLEF</sequence>
<dbReference type="PANTHER" id="PTHR45642">
    <property type="entry name" value="GDSL ESTERASE/LIPASE EXL3"/>
    <property type="match status" value="1"/>
</dbReference>
<evidence type="ECO:0000259" key="5">
    <source>
        <dbReference type="PROSITE" id="PS51208"/>
    </source>
</evidence>
<dbReference type="SUPFAM" id="SSF52266">
    <property type="entry name" value="SGNH hydrolase"/>
    <property type="match status" value="1"/>
</dbReference>
<dbReference type="Gene3D" id="2.40.128.130">
    <property type="entry name" value="Autotransporter beta-domain"/>
    <property type="match status" value="1"/>
</dbReference>
<dbReference type="PANTHER" id="PTHR45642:SF139">
    <property type="entry name" value="SGNH HYDROLASE-TYPE ESTERASE DOMAIN-CONTAINING PROTEIN"/>
    <property type="match status" value="1"/>
</dbReference>
<feature type="active site" evidence="3">
    <location>
        <position position="367"/>
    </location>
</feature>
<keyword evidence="2 4" id="KW-0732">Signal</keyword>
<evidence type="ECO:0000256" key="3">
    <source>
        <dbReference type="PIRSR" id="PIRSR037375-1"/>
    </source>
</evidence>
<dbReference type="AlphaFoldDB" id="A0A379ESD1"/>
<keyword evidence="6" id="KW-0378">Hydrolase</keyword>
<proteinExistence type="inferred from homology"/>
<dbReference type="Pfam" id="PF03797">
    <property type="entry name" value="Autotransporter"/>
    <property type="match status" value="1"/>
</dbReference>
<dbReference type="PROSITE" id="PS51208">
    <property type="entry name" value="AUTOTRANSPORTER"/>
    <property type="match status" value="1"/>
</dbReference>
<feature type="active site" description="Nucleophile" evidence="3">
    <location>
        <position position="29"/>
    </location>
</feature>
<accession>A0A379ESD1</accession>
<dbReference type="SUPFAM" id="SSF103515">
    <property type="entry name" value="Autotransporter"/>
    <property type="match status" value="1"/>
</dbReference>
<evidence type="ECO:0000256" key="2">
    <source>
        <dbReference type="ARBA" id="ARBA00022729"/>
    </source>
</evidence>
<evidence type="ECO:0000313" key="6">
    <source>
        <dbReference type="EMBL" id="SUC08881.1"/>
    </source>
</evidence>
<dbReference type="InterPro" id="IPR017186">
    <property type="entry name" value="Lipase_autotranspt_EstA"/>
</dbReference>
<dbReference type="Proteomes" id="UP000254704">
    <property type="component" value="Unassembled WGS sequence"/>
</dbReference>
<dbReference type="InterPro" id="IPR050592">
    <property type="entry name" value="GDSL_lipolytic_enzyme"/>
</dbReference>
<dbReference type="InterPro" id="IPR001087">
    <property type="entry name" value="GDSL"/>
</dbReference>
<dbReference type="Gene3D" id="3.40.50.1110">
    <property type="entry name" value="SGNH hydrolase"/>
    <property type="match status" value="2"/>
</dbReference>
<name>A0A379ESD1_9PAST</name>
<evidence type="ECO:0000313" key="7">
    <source>
        <dbReference type="Proteomes" id="UP000254704"/>
    </source>
</evidence>
<gene>
    <name evidence="6" type="primary">est</name>
    <name evidence="6" type="ORF">NCTC11621_00302</name>
</gene>
<comment type="similarity">
    <text evidence="1">Belongs to the 'GDSL' lipolytic enzyme family.</text>
</comment>
<feature type="active site" evidence="3">
    <location>
        <position position="364"/>
    </location>
</feature>